<protein>
    <submittedName>
        <fullName evidence="1">Uncharacterized protein</fullName>
    </submittedName>
</protein>
<sequence length="141" mass="16579">MAYSQKGEYLWTYGINEKIEHHLAHTDYPIWEVIQNGNGPVSVSLDTTGQIKILPPKTAEEMVLRERERKARTTLLMAIPEDHLAKFHKKTDAQKDIQSSCPQLDHEDLDQVDEYDLEEMDLKWKVAMISMRIKKFHKEDW</sequence>
<evidence type="ECO:0000313" key="2">
    <source>
        <dbReference type="Proteomes" id="UP001151760"/>
    </source>
</evidence>
<proteinExistence type="predicted"/>
<dbReference type="Proteomes" id="UP001151760">
    <property type="component" value="Unassembled WGS sequence"/>
</dbReference>
<organism evidence="1 2">
    <name type="scientific">Tanacetum coccineum</name>
    <dbReference type="NCBI Taxonomy" id="301880"/>
    <lineage>
        <taxon>Eukaryota</taxon>
        <taxon>Viridiplantae</taxon>
        <taxon>Streptophyta</taxon>
        <taxon>Embryophyta</taxon>
        <taxon>Tracheophyta</taxon>
        <taxon>Spermatophyta</taxon>
        <taxon>Magnoliopsida</taxon>
        <taxon>eudicotyledons</taxon>
        <taxon>Gunneridae</taxon>
        <taxon>Pentapetalae</taxon>
        <taxon>asterids</taxon>
        <taxon>campanulids</taxon>
        <taxon>Asterales</taxon>
        <taxon>Asteraceae</taxon>
        <taxon>Asteroideae</taxon>
        <taxon>Anthemideae</taxon>
        <taxon>Anthemidinae</taxon>
        <taxon>Tanacetum</taxon>
    </lineage>
</organism>
<reference evidence="1" key="1">
    <citation type="journal article" date="2022" name="Int. J. Mol. Sci.">
        <title>Draft Genome of Tanacetum Coccineum: Genomic Comparison of Closely Related Tanacetum-Family Plants.</title>
        <authorList>
            <person name="Yamashiro T."/>
            <person name="Shiraishi A."/>
            <person name="Nakayama K."/>
            <person name="Satake H."/>
        </authorList>
    </citation>
    <scope>NUCLEOTIDE SEQUENCE</scope>
</reference>
<comment type="caution">
    <text evidence="1">The sequence shown here is derived from an EMBL/GenBank/DDBJ whole genome shotgun (WGS) entry which is preliminary data.</text>
</comment>
<name>A0ABQ5D3M7_9ASTR</name>
<accession>A0ABQ5D3M7</accession>
<evidence type="ECO:0000313" key="1">
    <source>
        <dbReference type="EMBL" id="GJT33950.1"/>
    </source>
</evidence>
<reference evidence="1" key="2">
    <citation type="submission" date="2022-01" db="EMBL/GenBank/DDBJ databases">
        <authorList>
            <person name="Yamashiro T."/>
            <person name="Shiraishi A."/>
            <person name="Satake H."/>
            <person name="Nakayama K."/>
        </authorList>
    </citation>
    <scope>NUCLEOTIDE SEQUENCE</scope>
</reference>
<gene>
    <name evidence="1" type="ORF">Tco_0924369</name>
</gene>
<keyword evidence="2" id="KW-1185">Reference proteome</keyword>
<dbReference type="EMBL" id="BQNB010014921">
    <property type="protein sequence ID" value="GJT33950.1"/>
    <property type="molecule type" value="Genomic_DNA"/>
</dbReference>